<keyword evidence="2" id="KW-0812">Transmembrane</keyword>
<comment type="caution">
    <text evidence="3">The sequence shown here is derived from an EMBL/GenBank/DDBJ whole genome shotgun (WGS) entry which is preliminary data.</text>
</comment>
<dbReference type="AlphaFoldDB" id="T0ZX12"/>
<feature type="transmembrane region" description="Helical" evidence="2">
    <location>
        <begin position="46"/>
        <end position="71"/>
    </location>
</feature>
<keyword evidence="2" id="KW-0472">Membrane</keyword>
<dbReference type="InterPro" id="IPR026898">
    <property type="entry name" value="PrsW"/>
</dbReference>
<feature type="compositionally biased region" description="Low complexity" evidence="1">
    <location>
        <begin position="146"/>
        <end position="157"/>
    </location>
</feature>
<dbReference type="EMBL" id="AUZY01006904">
    <property type="protein sequence ID" value="EQD52761.1"/>
    <property type="molecule type" value="Genomic_DNA"/>
</dbReference>
<gene>
    <name evidence="3" type="ORF">B1B_10576</name>
</gene>
<reference evidence="3" key="1">
    <citation type="submission" date="2013-08" db="EMBL/GenBank/DDBJ databases">
        <authorList>
            <person name="Mendez C."/>
            <person name="Richter M."/>
            <person name="Ferrer M."/>
            <person name="Sanchez J."/>
        </authorList>
    </citation>
    <scope>NUCLEOTIDE SEQUENCE</scope>
</reference>
<feature type="transmembrane region" description="Helical" evidence="2">
    <location>
        <begin position="6"/>
        <end position="25"/>
    </location>
</feature>
<dbReference type="Pfam" id="PF13367">
    <property type="entry name" value="PrsW-protease"/>
    <property type="match status" value="1"/>
</dbReference>
<feature type="transmembrane region" description="Helical" evidence="2">
    <location>
        <begin position="91"/>
        <end position="114"/>
    </location>
</feature>
<name>T0ZX12_9ZZZZ</name>
<dbReference type="GO" id="GO:0008233">
    <property type="term" value="F:peptidase activity"/>
    <property type="evidence" value="ECO:0007669"/>
    <property type="project" value="InterPro"/>
</dbReference>
<evidence type="ECO:0000256" key="1">
    <source>
        <dbReference type="SAM" id="MobiDB-lite"/>
    </source>
</evidence>
<protein>
    <submittedName>
        <fullName evidence="3">Uncharacterized protein</fullName>
    </submittedName>
</protein>
<organism evidence="3">
    <name type="scientific">mine drainage metagenome</name>
    <dbReference type="NCBI Taxonomy" id="410659"/>
    <lineage>
        <taxon>unclassified sequences</taxon>
        <taxon>metagenomes</taxon>
        <taxon>ecological metagenomes</taxon>
    </lineage>
</organism>
<reference evidence="3" key="2">
    <citation type="journal article" date="2014" name="ISME J.">
        <title>Microbial stratification in low pH oxic and suboxic macroscopic growths along an acid mine drainage.</title>
        <authorList>
            <person name="Mendez-Garcia C."/>
            <person name="Mesa V."/>
            <person name="Sprenger R.R."/>
            <person name="Richter M."/>
            <person name="Diez M.S."/>
            <person name="Solano J."/>
            <person name="Bargiela R."/>
            <person name="Golyshina O.V."/>
            <person name="Manteca A."/>
            <person name="Ramos J.L."/>
            <person name="Gallego J.R."/>
            <person name="Llorente I."/>
            <person name="Martins Dos Santos V.A."/>
            <person name="Jensen O.N."/>
            <person name="Pelaez A.I."/>
            <person name="Sanchez J."/>
            <person name="Ferrer M."/>
        </authorList>
    </citation>
    <scope>NUCLEOTIDE SEQUENCE</scope>
</reference>
<evidence type="ECO:0000313" key="3">
    <source>
        <dbReference type="EMBL" id="EQD52761.1"/>
    </source>
</evidence>
<feature type="region of interest" description="Disordered" evidence="1">
    <location>
        <begin position="129"/>
        <end position="157"/>
    </location>
</feature>
<keyword evidence="2" id="KW-1133">Transmembrane helix</keyword>
<feature type="non-terminal residue" evidence="3">
    <location>
        <position position="157"/>
    </location>
</feature>
<feature type="compositionally biased region" description="Polar residues" evidence="1">
    <location>
        <begin position="136"/>
        <end position="145"/>
    </location>
</feature>
<proteinExistence type="predicted"/>
<accession>T0ZX12</accession>
<evidence type="ECO:0000256" key="2">
    <source>
        <dbReference type="SAM" id="Phobius"/>
    </source>
</evidence>
<sequence length="157" mass="16790">MSVLDAILDLVILLVVALAPAVAYLTWVRGSERFRPEDWGTLLRAFAYGAFFATIAAGILEAVLVSAGTAASQAYPAPEFTFLNGNSTFDAFFLVLVIAPFVEEALKGSGVYAYRNRIRDPADGPVRRGVGRPWGSASSRRCSTDSAPSWSAAWSPA</sequence>